<reference evidence="11" key="1">
    <citation type="submission" date="2020-04" db="EMBL/GenBank/DDBJ databases">
        <authorList>
            <person name="Alioto T."/>
            <person name="Alioto T."/>
            <person name="Gomez Garrido J."/>
        </authorList>
    </citation>
    <scope>NUCLEOTIDE SEQUENCE</scope>
    <source>
        <strain evidence="11">A484AB</strain>
    </source>
</reference>
<dbReference type="Gene3D" id="1.20.1560.10">
    <property type="entry name" value="ABC transporter type 1, transmembrane domain"/>
    <property type="match status" value="2"/>
</dbReference>
<dbReference type="Pfam" id="PF00664">
    <property type="entry name" value="ABC_membrane"/>
    <property type="match status" value="1"/>
</dbReference>
<evidence type="ECO:0000256" key="5">
    <source>
        <dbReference type="ARBA" id="ARBA00022741"/>
    </source>
</evidence>
<evidence type="ECO:0000256" key="6">
    <source>
        <dbReference type="ARBA" id="ARBA00022840"/>
    </source>
</evidence>
<comment type="similarity">
    <text evidence="2">Belongs to the ABC transporter superfamily. ABCB family. Multidrug resistance exporter (TC 3.A.1.201) subfamily.</text>
</comment>
<dbReference type="SUPFAM" id="SSF52540">
    <property type="entry name" value="P-loop containing nucleoside triphosphate hydrolases"/>
    <property type="match status" value="1"/>
</dbReference>
<dbReference type="EMBL" id="CACRXK020009977">
    <property type="protein sequence ID" value="CAB4018376.1"/>
    <property type="molecule type" value="Genomic_DNA"/>
</dbReference>
<dbReference type="PROSITE" id="PS00211">
    <property type="entry name" value="ABC_TRANSPORTER_1"/>
    <property type="match status" value="1"/>
</dbReference>
<evidence type="ECO:0000256" key="3">
    <source>
        <dbReference type="ARBA" id="ARBA00022448"/>
    </source>
</evidence>
<dbReference type="PANTHER" id="PTHR43394:SF27">
    <property type="entry name" value="ATP-DEPENDENT TRANSLOCASE ABCB1-LIKE"/>
    <property type="match status" value="1"/>
</dbReference>
<dbReference type="GO" id="GO:0016887">
    <property type="term" value="F:ATP hydrolysis activity"/>
    <property type="evidence" value="ECO:0007669"/>
    <property type="project" value="InterPro"/>
</dbReference>
<keyword evidence="8 10" id="KW-0472">Membrane</keyword>
<feature type="transmembrane region" description="Helical" evidence="10">
    <location>
        <begin position="41"/>
        <end position="64"/>
    </location>
</feature>
<dbReference type="CDD" id="cd18577">
    <property type="entry name" value="ABC_6TM_Pgp_ABCB1_D1_like"/>
    <property type="match status" value="1"/>
</dbReference>
<dbReference type="PANTHER" id="PTHR43394">
    <property type="entry name" value="ATP-DEPENDENT PERMEASE MDL1, MITOCHONDRIAL"/>
    <property type="match status" value="1"/>
</dbReference>
<evidence type="ECO:0000313" key="12">
    <source>
        <dbReference type="Proteomes" id="UP001152795"/>
    </source>
</evidence>
<dbReference type="InterPro" id="IPR003593">
    <property type="entry name" value="AAA+_ATPase"/>
</dbReference>
<dbReference type="CDD" id="cd03249">
    <property type="entry name" value="ABC_MTABC3_MDL1_MDL2"/>
    <property type="match status" value="1"/>
</dbReference>
<feature type="region of interest" description="Disordered" evidence="9">
    <location>
        <begin position="453"/>
        <end position="484"/>
    </location>
</feature>
<dbReference type="SUPFAM" id="SSF90123">
    <property type="entry name" value="ABC transporter transmembrane region"/>
    <property type="match status" value="1"/>
</dbReference>
<dbReference type="PROSITE" id="PS50929">
    <property type="entry name" value="ABC_TM1F"/>
    <property type="match status" value="1"/>
</dbReference>
<dbReference type="GO" id="GO:0090374">
    <property type="term" value="P:oligopeptide export from mitochondrion"/>
    <property type="evidence" value="ECO:0007669"/>
    <property type="project" value="TreeGrafter"/>
</dbReference>
<comment type="caution">
    <text evidence="11">The sequence shown here is derived from an EMBL/GenBank/DDBJ whole genome shotgun (WGS) entry which is preliminary data.</text>
</comment>
<dbReference type="FunFam" id="3.40.50.300:FF:000205">
    <property type="entry name" value="ABC transporter B family member 4"/>
    <property type="match status" value="1"/>
</dbReference>
<dbReference type="GO" id="GO:0005524">
    <property type="term" value="F:ATP binding"/>
    <property type="evidence" value="ECO:0007669"/>
    <property type="project" value="UniProtKB-KW"/>
</dbReference>
<dbReference type="GO" id="GO:0005743">
    <property type="term" value="C:mitochondrial inner membrane"/>
    <property type="evidence" value="ECO:0007669"/>
    <property type="project" value="TreeGrafter"/>
</dbReference>
<protein>
    <submittedName>
        <fullName evidence="11">Multidrug resistance 1-like</fullName>
    </submittedName>
</protein>
<evidence type="ECO:0000256" key="10">
    <source>
        <dbReference type="SAM" id="Phobius"/>
    </source>
</evidence>
<dbReference type="InterPro" id="IPR039421">
    <property type="entry name" value="Type_1_exporter"/>
</dbReference>
<feature type="compositionally biased region" description="Acidic residues" evidence="9">
    <location>
        <begin position="456"/>
        <end position="474"/>
    </location>
</feature>
<evidence type="ECO:0000313" key="11">
    <source>
        <dbReference type="EMBL" id="CAB4018376.1"/>
    </source>
</evidence>
<dbReference type="OrthoDB" id="6500128at2759"/>
<feature type="non-terminal residue" evidence="11">
    <location>
        <position position="546"/>
    </location>
</feature>
<accession>A0A6S7IL26</accession>
<dbReference type="Pfam" id="PF00005">
    <property type="entry name" value="ABC_tran"/>
    <property type="match status" value="1"/>
</dbReference>
<dbReference type="InterPro" id="IPR017871">
    <property type="entry name" value="ABC_transporter-like_CS"/>
</dbReference>
<name>A0A6S7IL26_PARCT</name>
<evidence type="ECO:0000256" key="8">
    <source>
        <dbReference type="ARBA" id="ARBA00023136"/>
    </source>
</evidence>
<dbReference type="InterPro" id="IPR027417">
    <property type="entry name" value="P-loop_NTPase"/>
</dbReference>
<evidence type="ECO:0000256" key="1">
    <source>
        <dbReference type="ARBA" id="ARBA00004141"/>
    </source>
</evidence>
<feature type="non-terminal residue" evidence="11">
    <location>
        <position position="1"/>
    </location>
</feature>
<organism evidence="11 12">
    <name type="scientific">Paramuricea clavata</name>
    <name type="common">Red gorgonian</name>
    <name type="synonym">Violescent sea-whip</name>
    <dbReference type="NCBI Taxonomy" id="317549"/>
    <lineage>
        <taxon>Eukaryota</taxon>
        <taxon>Metazoa</taxon>
        <taxon>Cnidaria</taxon>
        <taxon>Anthozoa</taxon>
        <taxon>Octocorallia</taxon>
        <taxon>Malacalcyonacea</taxon>
        <taxon>Plexauridae</taxon>
        <taxon>Paramuricea</taxon>
    </lineage>
</organism>
<keyword evidence="6" id="KW-0067">ATP-binding</keyword>
<evidence type="ECO:0000256" key="7">
    <source>
        <dbReference type="ARBA" id="ARBA00022989"/>
    </source>
</evidence>
<dbReference type="InterPro" id="IPR011527">
    <property type="entry name" value="ABC1_TM_dom"/>
</dbReference>
<keyword evidence="12" id="KW-1185">Reference proteome</keyword>
<dbReference type="InterPro" id="IPR036640">
    <property type="entry name" value="ABC1_TM_sf"/>
</dbReference>
<keyword evidence="4 10" id="KW-0812">Transmembrane</keyword>
<dbReference type="PROSITE" id="PS50893">
    <property type="entry name" value="ABC_TRANSPORTER_2"/>
    <property type="match status" value="1"/>
</dbReference>
<comment type="subcellular location">
    <subcellularLocation>
        <location evidence="1">Membrane</location>
        <topology evidence="1">Multi-pass membrane protein</topology>
    </subcellularLocation>
</comment>
<dbReference type="Proteomes" id="UP001152795">
    <property type="component" value="Unassembled WGS sequence"/>
</dbReference>
<dbReference type="Gene3D" id="3.40.50.300">
    <property type="entry name" value="P-loop containing nucleotide triphosphate hydrolases"/>
    <property type="match status" value="1"/>
</dbReference>
<keyword evidence="7 10" id="KW-1133">Transmembrane helix</keyword>
<dbReference type="GO" id="GO:0015421">
    <property type="term" value="F:ABC-type oligopeptide transporter activity"/>
    <property type="evidence" value="ECO:0007669"/>
    <property type="project" value="TreeGrafter"/>
</dbReference>
<proteinExistence type="inferred from homology"/>
<dbReference type="InterPro" id="IPR003439">
    <property type="entry name" value="ABC_transporter-like_ATP-bd"/>
</dbReference>
<dbReference type="AlphaFoldDB" id="A0A6S7IL26"/>
<evidence type="ECO:0000256" key="4">
    <source>
        <dbReference type="ARBA" id="ARBA00022692"/>
    </source>
</evidence>
<keyword evidence="3" id="KW-0813">Transport</keyword>
<sequence>DINKIADGIGAKYGRIISSVVSFIVGYTIGFIYVWQLTLVMLSLFPLMVIVGAMMSKVTGTYAAKELKAYSKAGHVAEQSISSIRTVAAFGGEQRQADLYESKLDDAEKYGVKKGFGTGVGMGCFQLVNYINYALSFWYVIKLTREGDATTGDGMLVFFAVSLGSLLLGQAAPSGEALAAAQGAAFAVFHIIDRKSEIDASEDDGRKPAVIMGDVDFSDIDFAYPTRESVKILADFSLRVPRGKRVALVGESGCGKSTIVKLIQRFYDPVLGRVLLDGQDIKSFNVRHLRRFIGVVNQEPVLFATTIAENIALFGKEGATQNEIIEAARMANAHDFICNFPQGYETLCGERGVQMSGGQKQRIAIARALIRNPKILLLDEATSALDTESEAIVQDALDRAGEGRTTIIIAHRLSTVKNADIIAAVSEGYIKEIGTHEELVAKRGLYHTLLKMQEGGSDDGDEDDKDSEIGEETDEAFKLESPGTTISEQISKRSQVYDDGTKPVSFRSLIKLSSPEWKYLLIGCFGSVLYGAFPFLYGKAYGGLFE</sequence>
<keyword evidence="5" id="KW-0547">Nucleotide-binding</keyword>
<dbReference type="SMART" id="SM00382">
    <property type="entry name" value="AAA"/>
    <property type="match status" value="1"/>
</dbReference>
<feature type="transmembrane region" description="Helical" evidence="10">
    <location>
        <begin position="517"/>
        <end position="537"/>
    </location>
</feature>
<evidence type="ECO:0000256" key="2">
    <source>
        <dbReference type="ARBA" id="ARBA00007577"/>
    </source>
</evidence>
<feature type="transmembrane region" description="Helical" evidence="10">
    <location>
        <begin position="16"/>
        <end position="35"/>
    </location>
</feature>
<evidence type="ECO:0000256" key="9">
    <source>
        <dbReference type="SAM" id="MobiDB-lite"/>
    </source>
</evidence>
<gene>
    <name evidence="11" type="ORF">PACLA_8A076186</name>
</gene>